<organism evidence="5 6">
    <name type="scientific">Algimonas porphyrae</name>
    <dbReference type="NCBI Taxonomy" id="1128113"/>
    <lineage>
        <taxon>Bacteria</taxon>
        <taxon>Pseudomonadati</taxon>
        <taxon>Pseudomonadota</taxon>
        <taxon>Alphaproteobacteria</taxon>
        <taxon>Maricaulales</taxon>
        <taxon>Robiginitomaculaceae</taxon>
        <taxon>Algimonas</taxon>
    </lineage>
</organism>
<feature type="domain" description="Peptidase M20 dimerisation" evidence="4">
    <location>
        <begin position="174"/>
        <end position="281"/>
    </location>
</feature>
<keyword evidence="6" id="KW-1185">Reference proteome</keyword>
<evidence type="ECO:0000256" key="2">
    <source>
        <dbReference type="ARBA" id="ARBA00022801"/>
    </source>
</evidence>
<dbReference type="PANTHER" id="PTHR43808">
    <property type="entry name" value="ACETYLORNITHINE DEACETYLASE"/>
    <property type="match status" value="1"/>
</dbReference>
<dbReference type="InterPro" id="IPR050072">
    <property type="entry name" value="Peptidase_M20A"/>
</dbReference>
<evidence type="ECO:0000313" key="6">
    <source>
        <dbReference type="Proteomes" id="UP001161390"/>
    </source>
</evidence>
<evidence type="ECO:0000259" key="4">
    <source>
        <dbReference type="Pfam" id="PF07687"/>
    </source>
</evidence>
<gene>
    <name evidence="5" type="primary">argE</name>
    <name evidence="5" type="ORF">GCM10007854_08070</name>
</gene>
<dbReference type="Proteomes" id="UP001161390">
    <property type="component" value="Unassembled WGS sequence"/>
</dbReference>
<dbReference type="InterPro" id="IPR002933">
    <property type="entry name" value="Peptidase_M20"/>
</dbReference>
<sequence>MLVIAEFMRSTLDYLRDLVAFDTRNGTGDEVACVAWLAEALSRFAPDQLIIKTVPRSRGKPDSAYVLAIWGAPKALLNVHIDTVPSGEGWTADPLELVEREDRVHGLGTSDIKGAAAAILGALGTATPRNVAVLLSGDEEAGSEVMPAIIRSGYLDGIERAVVCEPTSCRVGRAHRGMLAMHVRYTGPGGHSSLSDTVAAPLLSATQFCARLGDYRQDHLDFGVDPFKGLCVNIGEVTSDGAYNVIPTTASAKVSMRPPPGDHVAAREADMVAIARSASPDAEIDTIVAFAPFATRDISAFTGMFDEAVVDLPYWTEASMLSQAGINAIVYGPGNLEQAHRPDEYVALDQLYAAQARYAQVLGGALS</sequence>
<dbReference type="Pfam" id="PF01546">
    <property type="entry name" value="Peptidase_M20"/>
    <property type="match status" value="1"/>
</dbReference>
<dbReference type="Gene3D" id="3.40.630.10">
    <property type="entry name" value="Zn peptidases"/>
    <property type="match status" value="1"/>
</dbReference>
<protein>
    <submittedName>
        <fullName evidence="5">Acetylornithine deacetylase</fullName>
    </submittedName>
</protein>
<evidence type="ECO:0000256" key="3">
    <source>
        <dbReference type="ARBA" id="ARBA00023285"/>
    </source>
</evidence>
<evidence type="ECO:0000256" key="1">
    <source>
        <dbReference type="ARBA" id="ARBA00022723"/>
    </source>
</evidence>
<reference evidence="5" key="2">
    <citation type="submission" date="2023-01" db="EMBL/GenBank/DDBJ databases">
        <title>Draft genome sequence of Algimonas porphyrae strain NBRC 108216.</title>
        <authorList>
            <person name="Sun Q."/>
            <person name="Mori K."/>
        </authorList>
    </citation>
    <scope>NUCLEOTIDE SEQUENCE</scope>
    <source>
        <strain evidence="5">NBRC 108216</strain>
    </source>
</reference>
<evidence type="ECO:0000313" key="5">
    <source>
        <dbReference type="EMBL" id="GLQ19852.1"/>
    </source>
</evidence>
<dbReference type="SUPFAM" id="SSF53187">
    <property type="entry name" value="Zn-dependent exopeptidases"/>
    <property type="match status" value="1"/>
</dbReference>
<proteinExistence type="predicted"/>
<dbReference type="InterPro" id="IPR036264">
    <property type="entry name" value="Bact_exopeptidase_dim_dom"/>
</dbReference>
<keyword evidence="3" id="KW-0170">Cobalt</keyword>
<comment type="caution">
    <text evidence="5">The sequence shown here is derived from an EMBL/GenBank/DDBJ whole genome shotgun (WGS) entry which is preliminary data.</text>
</comment>
<dbReference type="PANTHER" id="PTHR43808:SF31">
    <property type="entry name" value="N-ACETYL-L-CITRULLINE DEACETYLASE"/>
    <property type="match status" value="1"/>
</dbReference>
<keyword evidence="2" id="KW-0378">Hydrolase</keyword>
<reference evidence="5" key="1">
    <citation type="journal article" date="2014" name="Int. J. Syst. Evol. Microbiol.">
        <title>Complete genome of a new Firmicutes species belonging to the dominant human colonic microbiota ('Ruminococcus bicirculans') reveals two chromosomes and a selective capacity to utilize plant glucans.</title>
        <authorList>
            <consortium name="NISC Comparative Sequencing Program"/>
            <person name="Wegmann U."/>
            <person name="Louis P."/>
            <person name="Goesmann A."/>
            <person name="Henrissat B."/>
            <person name="Duncan S.H."/>
            <person name="Flint H.J."/>
        </authorList>
    </citation>
    <scope>NUCLEOTIDE SEQUENCE</scope>
    <source>
        <strain evidence="5">NBRC 108216</strain>
    </source>
</reference>
<dbReference type="EMBL" id="BSNJ01000002">
    <property type="protein sequence ID" value="GLQ19852.1"/>
    <property type="molecule type" value="Genomic_DNA"/>
</dbReference>
<dbReference type="Gene3D" id="3.30.70.360">
    <property type="match status" value="1"/>
</dbReference>
<dbReference type="Pfam" id="PF07687">
    <property type="entry name" value="M20_dimer"/>
    <property type="match status" value="1"/>
</dbReference>
<name>A0ABQ5V0U5_9PROT</name>
<dbReference type="SUPFAM" id="SSF55031">
    <property type="entry name" value="Bacterial exopeptidase dimerisation domain"/>
    <property type="match status" value="1"/>
</dbReference>
<accession>A0ABQ5V0U5</accession>
<keyword evidence="1" id="KW-0479">Metal-binding</keyword>
<dbReference type="InterPro" id="IPR011650">
    <property type="entry name" value="Peptidase_M20_dimer"/>
</dbReference>